<dbReference type="EMBL" id="ML977145">
    <property type="protein sequence ID" value="KAF1989519.1"/>
    <property type="molecule type" value="Genomic_DNA"/>
</dbReference>
<organism evidence="1 2">
    <name type="scientific">Aulographum hederae CBS 113979</name>
    <dbReference type="NCBI Taxonomy" id="1176131"/>
    <lineage>
        <taxon>Eukaryota</taxon>
        <taxon>Fungi</taxon>
        <taxon>Dikarya</taxon>
        <taxon>Ascomycota</taxon>
        <taxon>Pezizomycotina</taxon>
        <taxon>Dothideomycetes</taxon>
        <taxon>Pleosporomycetidae</taxon>
        <taxon>Aulographales</taxon>
        <taxon>Aulographaceae</taxon>
    </lineage>
</organism>
<dbReference type="AlphaFoldDB" id="A0A6G1H931"/>
<accession>A0A6G1H931</accession>
<keyword evidence="2" id="KW-1185">Reference proteome</keyword>
<dbReference type="OrthoDB" id="4142625at2759"/>
<evidence type="ECO:0000313" key="1">
    <source>
        <dbReference type="EMBL" id="KAF1989519.1"/>
    </source>
</evidence>
<evidence type="ECO:0000313" key="2">
    <source>
        <dbReference type="Proteomes" id="UP000800041"/>
    </source>
</evidence>
<dbReference type="Proteomes" id="UP000800041">
    <property type="component" value="Unassembled WGS sequence"/>
</dbReference>
<gene>
    <name evidence="1" type="ORF">K402DRAFT_391095</name>
</gene>
<proteinExistence type="predicted"/>
<protein>
    <submittedName>
        <fullName evidence="1">Uncharacterized protein</fullName>
    </submittedName>
</protein>
<reference evidence="1" key="1">
    <citation type="journal article" date="2020" name="Stud. Mycol.">
        <title>101 Dothideomycetes genomes: a test case for predicting lifestyles and emergence of pathogens.</title>
        <authorList>
            <person name="Haridas S."/>
            <person name="Albert R."/>
            <person name="Binder M."/>
            <person name="Bloem J."/>
            <person name="Labutti K."/>
            <person name="Salamov A."/>
            <person name="Andreopoulos B."/>
            <person name="Baker S."/>
            <person name="Barry K."/>
            <person name="Bills G."/>
            <person name="Bluhm B."/>
            <person name="Cannon C."/>
            <person name="Castanera R."/>
            <person name="Culley D."/>
            <person name="Daum C."/>
            <person name="Ezra D."/>
            <person name="Gonzalez J."/>
            <person name="Henrissat B."/>
            <person name="Kuo A."/>
            <person name="Liang C."/>
            <person name="Lipzen A."/>
            <person name="Lutzoni F."/>
            <person name="Magnuson J."/>
            <person name="Mondo S."/>
            <person name="Nolan M."/>
            <person name="Ohm R."/>
            <person name="Pangilinan J."/>
            <person name="Park H.-J."/>
            <person name="Ramirez L."/>
            <person name="Alfaro M."/>
            <person name="Sun H."/>
            <person name="Tritt A."/>
            <person name="Yoshinaga Y."/>
            <person name="Zwiers L.-H."/>
            <person name="Turgeon B."/>
            <person name="Goodwin S."/>
            <person name="Spatafora J."/>
            <person name="Crous P."/>
            <person name="Grigoriev I."/>
        </authorList>
    </citation>
    <scope>NUCLEOTIDE SEQUENCE</scope>
    <source>
        <strain evidence="1">CBS 113979</strain>
    </source>
</reference>
<name>A0A6G1H931_9PEZI</name>
<sequence>MVLAKTGSGMDTVCPIEPQRIFASGNERTPVRMNNKQKYGIKINPIDTFNLIYDLINDGKEDRDFYIAMTYEVTNDPSYKPVTMAWIDVTGNCGISYVMPRQGKYTLSNAPMWRSTVTGDLLSATGHVHDGGMMVTLALDGQTICSSPQIYGRRPHYTEGAGAMNPGLTHISDTGSCADFGQIRRGQRLTIRADYDTTRHPLNKMMDGSLQEIMGISQVYIGVP</sequence>